<feature type="compositionally biased region" description="Polar residues" evidence="1">
    <location>
        <begin position="8"/>
        <end position="17"/>
    </location>
</feature>
<proteinExistence type="evidence at transcript level"/>
<dbReference type="InterPro" id="IPR039989">
    <property type="entry name" value="NUDT9"/>
</dbReference>
<feature type="compositionally biased region" description="Polar residues" evidence="1">
    <location>
        <begin position="26"/>
        <end position="38"/>
    </location>
</feature>
<feature type="region of interest" description="Disordered" evidence="1">
    <location>
        <begin position="1"/>
        <end position="38"/>
    </location>
</feature>
<dbReference type="EMBL" id="BT010262">
    <property type="protein sequence ID" value="AAQ23580.1"/>
    <property type="molecule type" value="mRNA"/>
</dbReference>
<evidence type="ECO:0000313" key="2">
    <source>
        <dbReference type="EMBL" id="AAQ23580.1"/>
    </source>
</evidence>
<accession>Q6NR21</accession>
<dbReference type="OrthoDB" id="67059at2759"/>
<dbReference type="PANTHER" id="PTHR13030:SF14">
    <property type="entry name" value="BCDNA.LD24702"/>
    <property type="match status" value="1"/>
</dbReference>
<sequence>MEHCEQWQPESESNVTLDSVGEKTPQPDNKTYTKTDAITGSNLGRNLMRKMQQDRIETALKSRNGLAAKETKRPPSSSEILSLSAIDMALRDIDLNSDTSTVEVVNHLWEHGRGNNYDDGENKENQSSNSHAERTLCGSNKLADTMSFTDSVLNSTDFRHLQQSISRKPLSPNPAADPIVTRWKRDDQGAIVANPTTGISYRWLPYSGPTTSCGPFPVEWSIPARMSVSPLSGSSPRRH</sequence>
<protein>
    <submittedName>
        <fullName evidence="2">RE28434p</fullName>
    </submittedName>
</protein>
<evidence type="ECO:0000256" key="1">
    <source>
        <dbReference type="SAM" id="MobiDB-lite"/>
    </source>
</evidence>
<name>Q6NR21_DROME</name>
<dbReference type="PANTHER" id="PTHR13030">
    <property type="entry name" value="NUDIX HYDROLASE"/>
    <property type="match status" value="1"/>
</dbReference>
<feature type="region of interest" description="Disordered" evidence="1">
    <location>
        <begin position="111"/>
        <end position="133"/>
    </location>
</feature>
<reference evidence="2" key="1">
    <citation type="submission" date="2003-08" db="EMBL/GenBank/DDBJ databases">
        <authorList>
            <person name="Stapleton M."/>
            <person name="Brokstein P."/>
            <person name="Hong L."/>
            <person name="Agbayani A."/>
            <person name="Carlson J."/>
            <person name="Champe M."/>
            <person name="Chavez C."/>
            <person name="Dorsett V."/>
            <person name="Dresnek D."/>
            <person name="Farfan D."/>
            <person name="Frise E."/>
            <person name="George R."/>
            <person name="Gonzalez M."/>
            <person name="Guarin H."/>
            <person name="Kronmiller B."/>
            <person name="Li P."/>
            <person name="Liao G."/>
            <person name="Miranda A."/>
            <person name="Mungall C.J."/>
            <person name="Nunoo J."/>
            <person name="Pacleb J."/>
            <person name="Paragas V."/>
            <person name="Park S."/>
            <person name="Patel S."/>
            <person name="Phouanenavong S."/>
            <person name="Wan K."/>
            <person name="Yu C."/>
            <person name="Lewis S.E."/>
            <person name="Rubin G.M."/>
            <person name="Celniker S."/>
        </authorList>
    </citation>
    <scope>NUCLEOTIDE SEQUENCE</scope>
    <source>
        <strain evidence="2">Berkeley</strain>
    </source>
</reference>
<dbReference type="ExpressionAtlas" id="Q6NR21">
    <property type="expression patterns" value="baseline and differential"/>
</dbReference>
<gene>
    <name evidence="2" type="ORF">CG18217</name>
</gene>
<dbReference type="AlphaFoldDB" id="Q6NR21"/>
<dbReference type="VEuPathDB" id="VectorBase:FBgn0027500"/>
<organism evidence="2">
    <name type="scientific">Drosophila melanogaster</name>
    <name type="common">Fruit fly</name>
    <dbReference type="NCBI Taxonomy" id="7227"/>
    <lineage>
        <taxon>Eukaryota</taxon>
        <taxon>Metazoa</taxon>
        <taxon>Ecdysozoa</taxon>
        <taxon>Arthropoda</taxon>
        <taxon>Hexapoda</taxon>
        <taxon>Insecta</taxon>
        <taxon>Pterygota</taxon>
        <taxon>Neoptera</taxon>
        <taxon>Endopterygota</taxon>
        <taxon>Diptera</taxon>
        <taxon>Brachycera</taxon>
        <taxon>Muscomorpha</taxon>
        <taxon>Ephydroidea</taxon>
        <taxon>Drosophilidae</taxon>
        <taxon>Drosophila</taxon>
        <taxon>Sophophora</taxon>
    </lineage>
</organism>
<dbReference type="GO" id="GO:0047631">
    <property type="term" value="F:ADP-ribose diphosphatase activity"/>
    <property type="evidence" value="ECO:0007669"/>
    <property type="project" value="InterPro"/>
</dbReference>